<dbReference type="SUPFAM" id="SSF53098">
    <property type="entry name" value="Ribonuclease H-like"/>
    <property type="match status" value="1"/>
</dbReference>
<accession>A0A4Y8WR69</accession>
<evidence type="ECO:0000313" key="3">
    <source>
        <dbReference type="Proteomes" id="UP000297225"/>
    </source>
</evidence>
<reference evidence="2 3" key="1">
    <citation type="submission" date="2019-03" db="EMBL/GenBank/DDBJ databases">
        <title>Porphyromonas levii Isolated from the Uterus of Dairy Cows.</title>
        <authorList>
            <person name="Francis A.M."/>
        </authorList>
    </citation>
    <scope>NUCLEOTIDE SEQUENCE [LARGE SCALE GENOMIC DNA]</scope>
    <source>
        <strain evidence="2 3">AF5678</strain>
    </source>
</reference>
<evidence type="ECO:0000313" key="2">
    <source>
        <dbReference type="EMBL" id="TFH96863.1"/>
    </source>
</evidence>
<dbReference type="Pfam" id="PF01612">
    <property type="entry name" value="DNA_pol_A_exo1"/>
    <property type="match status" value="1"/>
</dbReference>
<dbReference type="EMBL" id="SPNC01000011">
    <property type="protein sequence ID" value="TFH96863.1"/>
    <property type="molecule type" value="Genomic_DNA"/>
</dbReference>
<dbReference type="Proteomes" id="UP000297225">
    <property type="component" value="Unassembled WGS sequence"/>
</dbReference>
<dbReference type="GO" id="GO:0008408">
    <property type="term" value="F:3'-5' exonuclease activity"/>
    <property type="evidence" value="ECO:0007669"/>
    <property type="project" value="InterPro"/>
</dbReference>
<dbReference type="InterPro" id="IPR036397">
    <property type="entry name" value="RNaseH_sf"/>
</dbReference>
<keyword evidence="3" id="KW-1185">Reference proteome</keyword>
<gene>
    <name evidence="2" type="ORF">E4P47_01525</name>
</gene>
<dbReference type="Gene3D" id="3.30.420.10">
    <property type="entry name" value="Ribonuclease H-like superfamily/Ribonuclease H"/>
    <property type="match status" value="1"/>
</dbReference>
<sequence length="228" mass="25984">MAEYKTNITKEELQKLEPETLPIGVVVLSHTSSIEQVEEACNRLKEGNKVLGFDTETKPSFRKGKSYKVSLLQLSSPDFVVLFRLLPSWDKKLLEPLQKILKSKRIAKVGVAIGDDAKGLWADHQLITNRMVDLRTLAKGAGVEVLSLTRLYAVLYNKRISKGQRLSDWEREELTEGQVDYAALDAYAGLRIFEGFKKVLNRSMYFNLDVQQPKKRVLKKKDSKQSKQ</sequence>
<dbReference type="SMART" id="SM00474">
    <property type="entry name" value="35EXOc"/>
    <property type="match status" value="1"/>
</dbReference>
<dbReference type="InterPro" id="IPR002562">
    <property type="entry name" value="3'-5'_exonuclease_dom"/>
</dbReference>
<keyword evidence="2" id="KW-0269">Exonuclease</keyword>
<dbReference type="RefSeq" id="WP_018357406.1">
    <property type="nucleotide sequence ID" value="NZ_CP197400.1"/>
</dbReference>
<dbReference type="InterPro" id="IPR012337">
    <property type="entry name" value="RNaseH-like_sf"/>
</dbReference>
<keyword evidence="2" id="KW-0378">Hydrolase</keyword>
<dbReference type="GO" id="GO:0006139">
    <property type="term" value="P:nucleobase-containing compound metabolic process"/>
    <property type="evidence" value="ECO:0007669"/>
    <property type="project" value="InterPro"/>
</dbReference>
<dbReference type="OrthoDB" id="9793333at2"/>
<dbReference type="CDD" id="cd06141">
    <property type="entry name" value="WRN_exo"/>
    <property type="match status" value="1"/>
</dbReference>
<feature type="domain" description="3'-5' exonuclease" evidence="1">
    <location>
        <begin position="28"/>
        <end position="201"/>
    </location>
</feature>
<keyword evidence="2" id="KW-0540">Nuclease</keyword>
<dbReference type="GO" id="GO:0003676">
    <property type="term" value="F:nucleic acid binding"/>
    <property type="evidence" value="ECO:0007669"/>
    <property type="project" value="InterPro"/>
</dbReference>
<protein>
    <submittedName>
        <fullName evidence="2">3'-5' exonuclease domain-containing protein 2</fullName>
    </submittedName>
</protein>
<dbReference type="STRING" id="1122973.GCA_000379925_00124"/>
<organism evidence="2 3">
    <name type="scientific">Porphyromonas levii</name>
    <dbReference type="NCBI Taxonomy" id="28114"/>
    <lineage>
        <taxon>Bacteria</taxon>
        <taxon>Pseudomonadati</taxon>
        <taxon>Bacteroidota</taxon>
        <taxon>Bacteroidia</taxon>
        <taxon>Bacteroidales</taxon>
        <taxon>Porphyromonadaceae</taxon>
        <taxon>Porphyromonas</taxon>
    </lineage>
</organism>
<comment type="caution">
    <text evidence="2">The sequence shown here is derived from an EMBL/GenBank/DDBJ whole genome shotgun (WGS) entry which is preliminary data.</text>
</comment>
<dbReference type="AlphaFoldDB" id="A0A4Y8WR69"/>
<dbReference type="PANTHER" id="PTHR47765:SF2">
    <property type="entry name" value="EXONUCLEASE MUT-7 HOMOLOG"/>
    <property type="match status" value="1"/>
</dbReference>
<name>A0A4Y8WR69_9PORP</name>
<dbReference type="InterPro" id="IPR052408">
    <property type="entry name" value="Exonuclease_MUT-7-like"/>
</dbReference>
<evidence type="ECO:0000259" key="1">
    <source>
        <dbReference type="SMART" id="SM00474"/>
    </source>
</evidence>
<dbReference type="PANTHER" id="PTHR47765">
    <property type="entry name" value="3'-5' EXONUCLEASE DOMAIN-CONTAINING PROTEIN"/>
    <property type="match status" value="1"/>
</dbReference>
<proteinExistence type="predicted"/>